<dbReference type="EMBL" id="WVTA01000006">
    <property type="protein sequence ID" value="KAK3209184.1"/>
    <property type="molecule type" value="Genomic_DNA"/>
</dbReference>
<dbReference type="AlphaFoldDB" id="A0AAN6M197"/>
<proteinExistence type="predicted"/>
<evidence type="ECO:0000256" key="1">
    <source>
        <dbReference type="SAM" id="SignalP"/>
    </source>
</evidence>
<accession>A0AAN6M197</accession>
<name>A0AAN6M197_9PLEO</name>
<evidence type="ECO:0000313" key="2">
    <source>
        <dbReference type="EMBL" id="KAK3209184.1"/>
    </source>
</evidence>
<evidence type="ECO:0000313" key="3">
    <source>
        <dbReference type="Proteomes" id="UP001280581"/>
    </source>
</evidence>
<protein>
    <recommendedName>
        <fullName evidence="4">Apple domain-containing protein</fullName>
    </recommendedName>
</protein>
<organism evidence="2 3">
    <name type="scientific">Pseudopithomyces chartarum</name>
    <dbReference type="NCBI Taxonomy" id="1892770"/>
    <lineage>
        <taxon>Eukaryota</taxon>
        <taxon>Fungi</taxon>
        <taxon>Dikarya</taxon>
        <taxon>Ascomycota</taxon>
        <taxon>Pezizomycotina</taxon>
        <taxon>Dothideomycetes</taxon>
        <taxon>Pleosporomycetidae</taxon>
        <taxon>Pleosporales</taxon>
        <taxon>Massarineae</taxon>
        <taxon>Didymosphaeriaceae</taxon>
        <taxon>Pseudopithomyces</taxon>
    </lineage>
</organism>
<keyword evidence="3" id="KW-1185">Reference proteome</keyword>
<gene>
    <name evidence="2" type="ORF">GRF29_69g1067718</name>
</gene>
<reference evidence="2 3" key="1">
    <citation type="submission" date="2021-02" db="EMBL/GenBank/DDBJ databases">
        <title>Genome assembly of Pseudopithomyces chartarum.</title>
        <authorList>
            <person name="Jauregui R."/>
            <person name="Singh J."/>
            <person name="Voisey C."/>
        </authorList>
    </citation>
    <scope>NUCLEOTIDE SEQUENCE [LARGE SCALE GENOMIC DNA]</scope>
    <source>
        <strain evidence="2 3">AGR01</strain>
    </source>
</reference>
<feature type="chain" id="PRO_5043027574" description="Apple domain-containing protein" evidence="1">
    <location>
        <begin position="18"/>
        <end position="157"/>
    </location>
</feature>
<comment type="caution">
    <text evidence="2">The sequence shown here is derived from an EMBL/GenBank/DDBJ whole genome shotgun (WGS) entry which is preliminary data.</text>
</comment>
<feature type="signal peptide" evidence="1">
    <location>
        <begin position="1"/>
        <end position="17"/>
    </location>
</feature>
<keyword evidence="1" id="KW-0732">Signal</keyword>
<sequence>MLLTATFFTALISLTSALPTTTKTLTKRAGGPAIKPIPSTCALSNPYQQTTSAPSTFIPAASAKSAQLYAAYYPSPSTNTTQMSQQCLEQCYGYGTSTECHSAYWAENIPVPAGYYGSPGGQLETACIFYTRALTAADLEAAPEGQGTSSFARNIAC</sequence>
<dbReference type="Proteomes" id="UP001280581">
    <property type="component" value="Unassembled WGS sequence"/>
</dbReference>
<evidence type="ECO:0008006" key="4">
    <source>
        <dbReference type="Google" id="ProtNLM"/>
    </source>
</evidence>